<dbReference type="GO" id="GO:0005694">
    <property type="term" value="C:chromosome"/>
    <property type="evidence" value="ECO:0007669"/>
    <property type="project" value="UniProtKB-SubCell"/>
</dbReference>
<evidence type="ECO:0000256" key="4">
    <source>
        <dbReference type="ARBA" id="ARBA00022603"/>
    </source>
</evidence>
<evidence type="ECO:0000256" key="7">
    <source>
        <dbReference type="ARBA" id="ARBA00023242"/>
    </source>
</evidence>
<feature type="compositionally biased region" description="Polar residues" evidence="8">
    <location>
        <begin position="28"/>
        <end position="49"/>
    </location>
</feature>
<reference evidence="12" key="1">
    <citation type="submission" date="2023-11" db="EMBL/GenBank/DDBJ databases">
        <authorList>
            <person name="Alioto T."/>
            <person name="Alioto T."/>
            <person name="Gomez Garrido J."/>
        </authorList>
    </citation>
    <scope>NUCLEOTIDE SEQUENCE</scope>
</reference>
<feature type="compositionally biased region" description="Basic and acidic residues" evidence="8">
    <location>
        <begin position="570"/>
        <end position="601"/>
    </location>
</feature>
<dbReference type="GO" id="GO:0005634">
    <property type="term" value="C:nucleus"/>
    <property type="evidence" value="ECO:0007669"/>
    <property type="project" value="UniProtKB-SubCell"/>
</dbReference>
<dbReference type="Pfam" id="PF00856">
    <property type="entry name" value="SET"/>
    <property type="match status" value="1"/>
</dbReference>
<feature type="compositionally biased region" description="Basic and acidic residues" evidence="8">
    <location>
        <begin position="616"/>
        <end position="634"/>
    </location>
</feature>
<feature type="compositionally biased region" description="Polar residues" evidence="8">
    <location>
        <begin position="1"/>
        <end position="16"/>
    </location>
</feature>
<feature type="region of interest" description="Disordered" evidence="8">
    <location>
        <begin position="570"/>
        <end position="775"/>
    </location>
</feature>
<comment type="subcellular location">
    <subcellularLocation>
        <location evidence="2">Chromosome</location>
    </subcellularLocation>
    <subcellularLocation>
        <location evidence="1">Nucleus</location>
    </subcellularLocation>
</comment>
<evidence type="ECO:0000256" key="5">
    <source>
        <dbReference type="ARBA" id="ARBA00022679"/>
    </source>
</evidence>
<feature type="compositionally biased region" description="Polar residues" evidence="8">
    <location>
        <begin position="889"/>
        <end position="899"/>
    </location>
</feature>
<dbReference type="EMBL" id="CAVMBE010000002">
    <property type="protein sequence ID" value="CAK3782269.1"/>
    <property type="molecule type" value="Genomic_DNA"/>
</dbReference>
<feature type="compositionally biased region" description="Low complexity" evidence="8">
    <location>
        <begin position="228"/>
        <end position="244"/>
    </location>
</feature>
<feature type="region of interest" description="Disordered" evidence="8">
    <location>
        <begin position="1"/>
        <end position="252"/>
    </location>
</feature>
<accession>A0AAI8W1E7</accession>
<dbReference type="InterPro" id="IPR001214">
    <property type="entry name" value="SET_dom"/>
</dbReference>
<feature type="compositionally biased region" description="Basic and acidic residues" evidence="8">
    <location>
        <begin position="748"/>
        <end position="758"/>
    </location>
</feature>
<organism evidence="12 13">
    <name type="scientific">Lecanosticta acicola</name>
    <dbReference type="NCBI Taxonomy" id="111012"/>
    <lineage>
        <taxon>Eukaryota</taxon>
        <taxon>Fungi</taxon>
        <taxon>Dikarya</taxon>
        <taxon>Ascomycota</taxon>
        <taxon>Pezizomycotina</taxon>
        <taxon>Dothideomycetes</taxon>
        <taxon>Dothideomycetidae</taxon>
        <taxon>Mycosphaerellales</taxon>
        <taxon>Mycosphaerellaceae</taxon>
        <taxon>Lecanosticta</taxon>
    </lineage>
</organism>
<name>A0AAI8W1E7_9PEZI</name>
<gene>
    <name evidence="12" type="ORF">LECACI_7A000585</name>
</gene>
<dbReference type="SUPFAM" id="SSF82199">
    <property type="entry name" value="SET domain"/>
    <property type="match status" value="1"/>
</dbReference>
<keyword evidence="13" id="KW-1185">Reference proteome</keyword>
<keyword evidence="4" id="KW-0489">Methyltransferase</keyword>
<protein>
    <submittedName>
        <fullName evidence="12">Histone-lysine N-methyltransferase, H3 lysine-36 specific</fullName>
    </submittedName>
</protein>
<feature type="domain" description="AWS" evidence="11">
    <location>
        <begin position="357"/>
        <end position="408"/>
    </location>
</feature>
<keyword evidence="6" id="KW-0949">S-adenosyl-L-methionine</keyword>
<dbReference type="InterPro" id="IPR006560">
    <property type="entry name" value="AWS_dom"/>
</dbReference>
<evidence type="ECO:0000313" key="13">
    <source>
        <dbReference type="Proteomes" id="UP001296104"/>
    </source>
</evidence>
<evidence type="ECO:0000256" key="3">
    <source>
        <dbReference type="ARBA" id="ARBA00022454"/>
    </source>
</evidence>
<feature type="compositionally biased region" description="Basic and acidic residues" evidence="8">
    <location>
        <begin position="165"/>
        <end position="197"/>
    </location>
</feature>
<feature type="domain" description="SET" evidence="9">
    <location>
        <begin position="419"/>
        <end position="535"/>
    </location>
</feature>
<dbReference type="Proteomes" id="UP001296104">
    <property type="component" value="Unassembled WGS sequence"/>
</dbReference>
<feature type="compositionally biased region" description="Basic residues" evidence="8">
    <location>
        <begin position="273"/>
        <end position="282"/>
    </location>
</feature>
<feature type="compositionally biased region" description="Basic residues" evidence="8">
    <location>
        <begin position="763"/>
        <end position="772"/>
    </location>
</feature>
<dbReference type="GO" id="GO:0042054">
    <property type="term" value="F:histone methyltransferase activity"/>
    <property type="evidence" value="ECO:0007669"/>
    <property type="project" value="InterPro"/>
</dbReference>
<feature type="compositionally biased region" description="Acidic residues" evidence="8">
    <location>
        <begin position="107"/>
        <end position="116"/>
    </location>
</feature>
<dbReference type="SMART" id="SM00317">
    <property type="entry name" value="SET"/>
    <property type="match status" value="1"/>
</dbReference>
<dbReference type="AlphaFoldDB" id="A0AAI8W1E7"/>
<dbReference type="InterPro" id="IPR003616">
    <property type="entry name" value="Post-SET_dom"/>
</dbReference>
<keyword evidence="7" id="KW-0539">Nucleus</keyword>
<evidence type="ECO:0000259" key="10">
    <source>
        <dbReference type="PROSITE" id="PS50868"/>
    </source>
</evidence>
<evidence type="ECO:0000256" key="2">
    <source>
        <dbReference type="ARBA" id="ARBA00004286"/>
    </source>
</evidence>
<keyword evidence="5" id="KW-0808">Transferase</keyword>
<feature type="compositionally biased region" description="Basic and acidic residues" evidence="8">
    <location>
        <begin position="117"/>
        <end position="126"/>
    </location>
</feature>
<dbReference type="PROSITE" id="PS50280">
    <property type="entry name" value="SET"/>
    <property type="match status" value="1"/>
</dbReference>
<dbReference type="Pfam" id="PF17907">
    <property type="entry name" value="AWS"/>
    <property type="match status" value="1"/>
</dbReference>
<dbReference type="InterPro" id="IPR050777">
    <property type="entry name" value="SET2_Histone-Lys_MeTrsfase"/>
</dbReference>
<dbReference type="GO" id="GO:0032259">
    <property type="term" value="P:methylation"/>
    <property type="evidence" value="ECO:0007669"/>
    <property type="project" value="UniProtKB-KW"/>
</dbReference>
<evidence type="ECO:0000259" key="11">
    <source>
        <dbReference type="PROSITE" id="PS51215"/>
    </source>
</evidence>
<feature type="compositionally biased region" description="Basic and acidic residues" evidence="8">
    <location>
        <begin position="653"/>
        <end position="686"/>
    </location>
</feature>
<evidence type="ECO:0000256" key="1">
    <source>
        <dbReference type="ARBA" id="ARBA00004123"/>
    </source>
</evidence>
<proteinExistence type="predicted"/>
<dbReference type="PANTHER" id="PTHR22884">
    <property type="entry name" value="SET DOMAIN PROTEINS"/>
    <property type="match status" value="1"/>
</dbReference>
<evidence type="ECO:0000256" key="6">
    <source>
        <dbReference type="ARBA" id="ARBA00022691"/>
    </source>
</evidence>
<dbReference type="InterPro" id="IPR046341">
    <property type="entry name" value="SET_dom_sf"/>
</dbReference>
<dbReference type="PROSITE" id="PS50868">
    <property type="entry name" value="POST_SET"/>
    <property type="match status" value="1"/>
</dbReference>
<evidence type="ECO:0000259" key="9">
    <source>
        <dbReference type="PROSITE" id="PS50280"/>
    </source>
</evidence>
<feature type="domain" description="Post-SET" evidence="10">
    <location>
        <begin position="542"/>
        <end position="558"/>
    </location>
</feature>
<dbReference type="Gene3D" id="2.170.270.10">
    <property type="entry name" value="SET domain"/>
    <property type="match status" value="1"/>
</dbReference>
<keyword evidence="3" id="KW-0158">Chromosome</keyword>
<evidence type="ECO:0000313" key="12">
    <source>
        <dbReference type="EMBL" id="CAK3782269.1"/>
    </source>
</evidence>
<dbReference type="PROSITE" id="PS51215">
    <property type="entry name" value="AWS"/>
    <property type="match status" value="1"/>
</dbReference>
<feature type="compositionally biased region" description="Acidic residues" evidence="8">
    <location>
        <begin position="832"/>
        <end position="853"/>
    </location>
</feature>
<feature type="region of interest" description="Disordered" evidence="8">
    <location>
        <begin position="794"/>
        <end position="899"/>
    </location>
</feature>
<dbReference type="SMART" id="SM00508">
    <property type="entry name" value="PostSET"/>
    <property type="match status" value="1"/>
</dbReference>
<comment type="caution">
    <text evidence="12">The sequence shown here is derived from an EMBL/GenBank/DDBJ whole genome shotgun (WGS) entry which is preliminary data.</text>
</comment>
<sequence>MTRAASSESSIGSNIIVSPGKSNERGSEQPSASTPPTSVSDNHSMQSSKVTEESGRRSRRARRTVSYHVKELSEKQLPTEMDGSGTGSRKASGLSGRTLVNRKNDHADEEDVEFGEEVDKALKPDWEIPADSPKGKLPARPTRKPSIRDRARNAAGKMTTALGKRTRDMMENGKRALGLQKEKESPQKNKLLKELDTGTRGVLDEMDLDDPPILSPRPSKRAKTNGRAPAQTLPPATAPTGPLQKTSDGKKVKKWQNEGLYVGQEADFDTAKNPKKLQKKRPASAMSEAESGPPAKKPFMPLPMFSYLENKRPFTIPYDVFAPSLKKGDERPKDWQKLNRNRLIGEAKDVWEKEERLPQSACVCRKPAGGELGCDYDCLNRVMQYECNEENCNLDPLLCSNRPFAQLGERIKKGGSFDVGVEVVKTEKRGFGIRACRSFEPGQIIMEYTGEIISEAECQRRMLEVYKGKQNYYLMELERNLVIDGTKGSMARFINHSCDPNCEVRMLKVNGTPRMAVFAGESGIMTGEELTYDYNFDSFGDSRQDCYCGAKNCRGSLSKRLNAAEMKKMLKEETERKRKEVEEAQRKAAEEAKKKAAKAERPSGWVGWLDLNDPANLERMREEKRQKAEAEKNSSRAQRLASRRGSTSAVVEAPKEEKEKEKKTASKDSPKKKSPKKESPKKEAKPSGKRRKTVHTVQEVRSRISSKVTMDPETGDVYVHESDDSDMEELAAPRTSKQLRRTSTGSRFTEDLELEQRPASRPGSRHSTRGIMKRTAFSVKSSMEVQRNAIAEDETMPLVSSALAEQLNGGEGRSMSKVTGGRSKGKQRASFVEEDVDANAGAEEDEDAEEGEEPASKRKSLLETVTNAVKNGRQRALGRANSTGGGKLRQSTLNFPRVS</sequence>
<feature type="region of interest" description="Disordered" evidence="8">
    <location>
        <begin position="267"/>
        <end position="297"/>
    </location>
</feature>
<evidence type="ECO:0000256" key="8">
    <source>
        <dbReference type="SAM" id="MobiDB-lite"/>
    </source>
</evidence>